<accession>A0AAW0DHS0</accession>
<name>A0AAW0DHS0_9AGAR</name>
<dbReference type="CDD" id="cd20546">
    <property type="entry name" value="CYCLIN_SpCG1C_ScCTK2-like_rpt2"/>
    <property type="match status" value="1"/>
</dbReference>
<dbReference type="EMBL" id="JAYKXP010000014">
    <property type="protein sequence ID" value="KAK7050968.1"/>
    <property type="molecule type" value="Genomic_DNA"/>
</dbReference>
<feature type="region of interest" description="Disordered" evidence="1">
    <location>
        <begin position="653"/>
        <end position="692"/>
    </location>
</feature>
<protein>
    <submittedName>
        <fullName evidence="2">Uncharacterized protein</fullName>
    </submittedName>
</protein>
<gene>
    <name evidence="2" type="ORF">VNI00_005080</name>
</gene>
<evidence type="ECO:0000313" key="3">
    <source>
        <dbReference type="Proteomes" id="UP001383192"/>
    </source>
</evidence>
<dbReference type="PANTHER" id="PTHR10026">
    <property type="entry name" value="CYCLIN"/>
    <property type="match status" value="1"/>
</dbReference>
<dbReference type="SUPFAM" id="SSF47954">
    <property type="entry name" value="Cyclin-like"/>
    <property type="match status" value="2"/>
</dbReference>
<evidence type="ECO:0000313" key="2">
    <source>
        <dbReference type="EMBL" id="KAK7050968.1"/>
    </source>
</evidence>
<dbReference type="InterPro" id="IPR036915">
    <property type="entry name" value="Cyclin-like_sf"/>
</dbReference>
<dbReference type="Proteomes" id="UP001383192">
    <property type="component" value="Unassembled WGS sequence"/>
</dbReference>
<dbReference type="Gene3D" id="1.10.472.10">
    <property type="entry name" value="Cyclin-like"/>
    <property type="match status" value="2"/>
</dbReference>
<evidence type="ECO:0000256" key="1">
    <source>
        <dbReference type="SAM" id="MobiDB-lite"/>
    </source>
</evidence>
<dbReference type="GO" id="GO:0006357">
    <property type="term" value="P:regulation of transcription by RNA polymerase II"/>
    <property type="evidence" value="ECO:0007669"/>
    <property type="project" value="InterPro"/>
</dbReference>
<feature type="compositionally biased region" description="Polar residues" evidence="1">
    <location>
        <begin position="654"/>
        <end position="686"/>
    </location>
</feature>
<dbReference type="AlphaFoldDB" id="A0AAW0DHS0"/>
<proteinExistence type="predicted"/>
<dbReference type="GO" id="GO:0016538">
    <property type="term" value="F:cyclin-dependent protein serine/threonine kinase regulator activity"/>
    <property type="evidence" value="ECO:0007669"/>
    <property type="project" value="InterPro"/>
</dbReference>
<comment type="caution">
    <text evidence="2">The sequence shown here is derived from an EMBL/GenBank/DDBJ whole genome shotgun (WGS) entry which is preliminary data.</text>
</comment>
<dbReference type="InterPro" id="IPR043198">
    <property type="entry name" value="Cyclin/Ssn8"/>
</dbReference>
<keyword evidence="3" id="KW-1185">Reference proteome</keyword>
<organism evidence="2 3">
    <name type="scientific">Paramarasmius palmivorus</name>
    <dbReference type="NCBI Taxonomy" id="297713"/>
    <lineage>
        <taxon>Eukaryota</taxon>
        <taxon>Fungi</taxon>
        <taxon>Dikarya</taxon>
        <taxon>Basidiomycota</taxon>
        <taxon>Agaricomycotina</taxon>
        <taxon>Agaricomycetes</taxon>
        <taxon>Agaricomycetidae</taxon>
        <taxon>Agaricales</taxon>
        <taxon>Marasmiineae</taxon>
        <taxon>Marasmiaceae</taxon>
        <taxon>Paramarasmius</taxon>
    </lineage>
</organism>
<reference evidence="2 3" key="1">
    <citation type="submission" date="2024-01" db="EMBL/GenBank/DDBJ databases">
        <title>A draft genome for a cacao thread blight-causing isolate of Paramarasmius palmivorus.</title>
        <authorList>
            <person name="Baruah I.K."/>
            <person name="Bukari Y."/>
            <person name="Amoako-Attah I."/>
            <person name="Meinhardt L.W."/>
            <person name="Bailey B.A."/>
            <person name="Cohen S.P."/>
        </authorList>
    </citation>
    <scope>NUCLEOTIDE SEQUENCE [LARGE SCALE GENOMIC DNA]</scope>
    <source>
        <strain evidence="2 3">GH-12</strain>
    </source>
</reference>
<sequence length="692" mass="77699">MRGVDNLQEYLCTAQIPEMKLDYDAPFPPPPGHKSHLNDLAVRSESWRRLECIYTLNDYGISRVISSWVREYIPNEPLENLEDRDPISGERLAVPCPTAAKFEIPFIAERRPKDIHRIINWLDNFPLMTVQRTIHLLQPDLRHWEFRLCSEASSARDREHFQHFLWSLPSEILETLQQPGLAQAQRKSVVVALQPPWVLSPQDIKQFASCQSFPQHRLPGHMFTINPLKSEERLWAKLWDLCVTQGTPWFVLTSYNQWVFGMFSEGWTNALVTGVYEWNSSSPTIIECLTFWLASAMGIATNLQYPKVPEPANLPPPQVIQCHDADIPNPAISESEWVGKDSDAATSAHVEAFRPESPPLSERGLMDDILAPVYRDNRQVGIQLVRDWMEAMRTGRYNSFDSPTSPASNVIRPIIGATREDNIQFVGQWLDVAASCIFLATKTEECGRKLQDVAKVYHSKVSGADVTQIAEKSPEVDQYQSNILLTEEYLLEAICFDFTVESPHAELVELYRLGRDDYHLQDYAWSLAHDSYRTPICLFYPPHITATACYVLAQRLVDGPNSPSLDARISFAAPSASLPTPPSHKAASPDESRLAIEHFALTEDELRNVSEVLCILLEFYAIQDINNHPYLSTIASIPPPTVPGWESLYMAPNVTASGPSASSNSEDLSGRTPSSTHGGSTPATSQPAPPLS</sequence>